<feature type="transmembrane region" description="Helical" evidence="1">
    <location>
        <begin position="21"/>
        <end position="46"/>
    </location>
</feature>
<dbReference type="PANTHER" id="PTHR40590">
    <property type="entry name" value="CYTOPLASMIC PROTEIN-RELATED"/>
    <property type="match status" value="1"/>
</dbReference>
<dbReference type="RefSeq" id="WP_090649358.1">
    <property type="nucleotide sequence ID" value="NZ_CBCRYE010000003.1"/>
</dbReference>
<dbReference type="EMBL" id="FMTS01000005">
    <property type="protein sequence ID" value="SCW71811.1"/>
    <property type="molecule type" value="Genomic_DNA"/>
</dbReference>
<keyword evidence="1" id="KW-1133">Transmembrane helix</keyword>
<keyword evidence="3" id="KW-1185">Reference proteome</keyword>
<reference evidence="3" key="1">
    <citation type="submission" date="2016-10" db="EMBL/GenBank/DDBJ databases">
        <authorList>
            <person name="Varghese N."/>
            <person name="Submissions S."/>
        </authorList>
    </citation>
    <scope>NUCLEOTIDE SEQUENCE [LARGE SCALE GENOMIC DNA]</scope>
    <source>
        <strain evidence="3">CGMCC 1.3431</strain>
    </source>
</reference>
<evidence type="ECO:0000313" key="2">
    <source>
        <dbReference type="EMBL" id="SCW71811.1"/>
    </source>
</evidence>
<evidence type="ECO:0000256" key="1">
    <source>
        <dbReference type="SAM" id="Phobius"/>
    </source>
</evidence>
<name>A0A1G4SS32_9CAUL</name>
<dbReference type="STRING" id="260084.SAMN02927928_2867"/>
<proteinExistence type="predicted"/>
<dbReference type="InterPro" id="IPR002816">
    <property type="entry name" value="TraB/PrgY/GumN_fam"/>
</dbReference>
<dbReference type="PANTHER" id="PTHR40590:SF1">
    <property type="entry name" value="CYTOPLASMIC PROTEIN"/>
    <property type="match status" value="1"/>
</dbReference>
<gene>
    <name evidence="2" type="ORF">SAMN02927928_2867</name>
</gene>
<dbReference type="AlphaFoldDB" id="A0A1G4SS32"/>
<dbReference type="InterPro" id="IPR047111">
    <property type="entry name" value="YbaP-like"/>
</dbReference>
<dbReference type="Proteomes" id="UP000199150">
    <property type="component" value="Unassembled WGS sequence"/>
</dbReference>
<protein>
    <submittedName>
        <fullName evidence="2">TraB family protein</fullName>
    </submittedName>
</protein>
<keyword evidence="1" id="KW-0472">Membrane</keyword>
<keyword evidence="1" id="KW-0812">Transmembrane</keyword>
<evidence type="ECO:0000313" key="3">
    <source>
        <dbReference type="Proteomes" id="UP000199150"/>
    </source>
</evidence>
<accession>A0A1G4SS32</accession>
<organism evidence="2 3">
    <name type="scientific">Asticcacaulis taihuensis</name>
    <dbReference type="NCBI Taxonomy" id="260084"/>
    <lineage>
        <taxon>Bacteria</taxon>
        <taxon>Pseudomonadati</taxon>
        <taxon>Pseudomonadota</taxon>
        <taxon>Alphaproteobacteria</taxon>
        <taxon>Caulobacterales</taxon>
        <taxon>Caulobacteraceae</taxon>
        <taxon>Asticcacaulis</taxon>
    </lineage>
</organism>
<dbReference type="OrthoDB" id="9806326at2"/>
<sequence>MRAVNYADGVFFKKRKRSTRWLVEAGIIMGAAVGIAVVVPPLGMWWHRSHNPDAVTVAFTPAADPDTAEAGAGPTGSPLLWVMKAGDSTVYLFGGFSSSGDIASGWMDRRLFTAFDNADTTLFEVGAYPDVLPADVVTLRPDAALYHRADAMRKMTVGLDKGASEAGRVTAEGVTDDGFVLPVEAWRTGDQKSLTDTLALLAEADPAGYDALIVKRNQTWLPTIEKALNEKGTTFVTVGAAHLIGPDGLVAQLRRSGYAVTRLDSVTKPVVAG</sequence>
<dbReference type="Pfam" id="PF01963">
    <property type="entry name" value="TraB_PrgY_gumN"/>
    <property type="match status" value="1"/>
</dbReference>
<dbReference type="CDD" id="cd14789">
    <property type="entry name" value="Tiki"/>
    <property type="match status" value="1"/>
</dbReference>